<dbReference type="SUPFAM" id="SSF50341">
    <property type="entry name" value="CheW-like"/>
    <property type="match status" value="1"/>
</dbReference>
<dbReference type="Pfam" id="PF00072">
    <property type="entry name" value="Response_reg"/>
    <property type="match status" value="1"/>
</dbReference>
<keyword evidence="2" id="KW-1185">Reference proteome</keyword>
<dbReference type="InterPro" id="IPR024181">
    <property type="entry name" value="Chemotax_regulator_CheV"/>
</dbReference>
<organism evidence="1 2">
    <name type="scientific">Mucispirillum schaedleri ASF457</name>
    <dbReference type="NCBI Taxonomy" id="1379858"/>
    <lineage>
        <taxon>Bacteria</taxon>
        <taxon>Pseudomonadati</taxon>
        <taxon>Deferribacterota</taxon>
        <taxon>Deferribacteres</taxon>
        <taxon>Deferribacterales</taxon>
        <taxon>Mucispirillaceae</taxon>
        <taxon>Mucispirillum</taxon>
    </lineage>
</organism>
<dbReference type="OrthoDB" id="9806105at2"/>
<dbReference type="PANTHER" id="PTHR47233">
    <property type="entry name" value="CHEMOTAXIS PROTEIN CHEV"/>
    <property type="match status" value="1"/>
</dbReference>
<protein>
    <submittedName>
        <fullName evidence="1">Chemotaxis protein CheV</fullName>
    </submittedName>
</protein>
<reference evidence="1" key="1">
    <citation type="journal article" date="2014" name="Genome Announc.">
        <title>Draft genome sequences of the altered schaedler flora, a defined bacterial community from gnotobiotic mice.</title>
        <authorList>
            <person name="Wannemuehler M.J."/>
            <person name="Overstreet A.M."/>
            <person name="Ward D.V."/>
            <person name="Phillips G.J."/>
        </authorList>
    </citation>
    <scope>NUCLEOTIDE SEQUENCE</scope>
    <source>
        <strain evidence="1">ASF457</strain>
    </source>
</reference>
<gene>
    <name evidence="1" type="primary">cheV</name>
    <name evidence="1" type="ORF">N508_001216</name>
</gene>
<proteinExistence type="predicted"/>
<dbReference type="Gene3D" id="2.40.50.180">
    <property type="entry name" value="CheA-289, Domain 4"/>
    <property type="match status" value="1"/>
</dbReference>
<dbReference type="InterPro" id="IPR002545">
    <property type="entry name" value="CheW-lke_dom"/>
</dbReference>
<dbReference type="InterPro" id="IPR001789">
    <property type="entry name" value="Sig_transdc_resp-reg_receiver"/>
</dbReference>
<evidence type="ECO:0000313" key="2">
    <source>
        <dbReference type="Proteomes" id="UP000017429"/>
    </source>
</evidence>
<dbReference type="InterPro" id="IPR036061">
    <property type="entry name" value="CheW-like_dom_sf"/>
</dbReference>
<dbReference type="KEGG" id="msch:N508_001216"/>
<dbReference type="SUPFAM" id="SSF52172">
    <property type="entry name" value="CheY-like"/>
    <property type="match status" value="1"/>
</dbReference>
<dbReference type="Gene3D" id="3.40.50.2300">
    <property type="match status" value="1"/>
</dbReference>
<reference evidence="1" key="2">
    <citation type="submission" date="2022-05" db="EMBL/GenBank/DDBJ databases">
        <authorList>
            <person name="Proctor A.L."/>
            <person name="Phillips G.J."/>
            <person name="Wannemuehler M.J."/>
        </authorList>
    </citation>
    <scope>NUCLEOTIDE SEQUENCE</scope>
    <source>
        <strain evidence="1">ASF457</strain>
    </source>
</reference>
<dbReference type="Gene3D" id="2.30.30.40">
    <property type="entry name" value="SH3 Domains"/>
    <property type="match status" value="1"/>
</dbReference>
<dbReference type="PROSITE" id="PS50851">
    <property type="entry name" value="CHEW"/>
    <property type="match status" value="1"/>
</dbReference>
<dbReference type="eggNOG" id="COG0835">
    <property type="taxonomic scope" value="Bacteria"/>
</dbReference>
<dbReference type="RefSeq" id="WP_023275506.1">
    <property type="nucleotide sequence ID" value="NZ_CP097562.1"/>
</dbReference>
<dbReference type="PIRSF" id="PIRSF002867">
    <property type="entry name" value="CheV"/>
    <property type="match status" value="1"/>
</dbReference>
<reference evidence="1" key="3">
    <citation type="submission" date="2022-06" db="EMBL/GenBank/DDBJ databases">
        <title>Resources to Facilitate Use of the Altered Schaedler Flora (ASF) Mouse Model to Study Microbiome Function.</title>
        <authorList>
            <person name="Proctor A."/>
            <person name="Parvinroo S."/>
            <person name="Richie T."/>
            <person name="Jia X."/>
            <person name="Lee S.T.M."/>
            <person name="Karp P.D."/>
            <person name="Paley S."/>
            <person name="Kostic A.D."/>
            <person name="Pierre J.F."/>
            <person name="Wannemuehler M.J."/>
            <person name="Phillips G.J."/>
        </authorList>
    </citation>
    <scope>NUCLEOTIDE SEQUENCE</scope>
    <source>
        <strain evidence="1">ASF457</strain>
    </source>
</reference>
<sequence length="312" mass="35406">MALNHGILLETGTNEFEIVEFIINNGNMPYHFCINVAKVREVIIFPETTVQVPDAHPSIIGTANIRQNLVPIINLGQWIGVRQQDPDFSKSKVIVTYFNGAYNGFLVDEVIRIHRITWSDIKDYSAISDLKIVDSVLGVVTIDDRLIQMLDFEKIVAEINPITMVRETTEIDMSRYYDRNGKTIFLAEDSPTIRKLLQSSFTRAGYNTMSFENGIDLLTRLRREKPALIITDLEMPGGSGDYVVRKTREKEIFNDVPILVFSSMVSVENERKLLNIGASRFIGKPDLSDLIKAVDEFVLDKKGIIIHKEIVQ</sequence>
<dbReference type="Pfam" id="PF01584">
    <property type="entry name" value="CheW"/>
    <property type="match status" value="1"/>
</dbReference>
<dbReference type="PANTHER" id="PTHR47233:SF3">
    <property type="entry name" value="CHEMOTAXIS PROTEIN CHEV"/>
    <property type="match status" value="1"/>
</dbReference>
<dbReference type="GO" id="GO:0006935">
    <property type="term" value="P:chemotaxis"/>
    <property type="evidence" value="ECO:0007669"/>
    <property type="project" value="InterPro"/>
</dbReference>
<name>V2QD85_9BACT</name>
<accession>V2QD85</accession>
<dbReference type="GO" id="GO:0000160">
    <property type="term" value="P:phosphorelay signal transduction system"/>
    <property type="evidence" value="ECO:0007669"/>
    <property type="project" value="InterPro"/>
</dbReference>
<dbReference type="PROSITE" id="PS50110">
    <property type="entry name" value="RESPONSE_REGULATORY"/>
    <property type="match status" value="1"/>
</dbReference>
<dbReference type="CDD" id="cd00156">
    <property type="entry name" value="REC"/>
    <property type="match status" value="1"/>
</dbReference>
<dbReference type="SMART" id="SM00260">
    <property type="entry name" value="CheW"/>
    <property type="match status" value="1"/>
</dbReference>
<dbReference type="SMART" id="SM00448">
    <property type="entry name" value="REC"/>
    <property type="match status" value="1"/>
</dbReference>
<dbReference type="InterPro" id="IPR011006">
    <property type="entry name" value="CheY-like_superfamily"/>
</dbReference>
<dbReference type="EMBL" id="CP097562">
    <property type="protein sequence ID" value="USF24137.1"/>
    <property type="molecule type" value="Genomic_DNA"/>
</dbReference>
<dbReference type="Proteomes" id="UP000017429">
    <property type="component" value="Chromosome"/>
</dbReference>
<dbReference type="AlphaFoldDB" id="V2QD85"/>
<evidence type="ECO:0000313" key="1">
    <source>
        <dbReference type="EMBL" id="USF24137.1"/>
    </source>
</evidence>
<dbReference type="eggNOG" id="COG0745">
    <property type="taxonomic scope" value="Bacteria"/>
</dbReference>